<reference evidence="2" key="2">
    <citation type="submission" date="2013-10" db="EMBL/GenBank/DDBJ databases">
        <authorList>
            <person name="Aslett M."/>
        </authorList>
    </citation>
    <scope>NUCLEOTIDE SEQUENCE</scope>
    <source>
        <strain evidence="2">Houghton</strain>
    </source>
</reference>
<dbReference type="EMBL" id="HG673126">
    <property type="protein sequence ID" value="CDI83072.1"/>
    <property type="molecule type" value="Genomic_DNA"/>
</dbReference>
<feature type="transmembrane region" description="Helical" evidence="1">
    <location>
        <begin position="45"/>
        <end position="67"/>
    </location>
</feature>
<protein>
    <submittedName>
        <fullName evidence="2">Uncharacterized protein</fullName>
    </submittedName>
</protein>
<organism evidence="2 3">
    <name type="scientific">Eimeria acervulina</name>
    <name type="common">Coccidian parasite</name>
    <dbReference type="NCBI Taxonomy" id="5801"/>
    <lineage>
        <taxon>Eukaryota</taxon>
        <taxon>Sar</taxon>
        <taxon>Alveolata</taxon>
        <taxon>Apicomplexa</taxon>
        <taxon>Conoidasida</taxon>
        <taxon>Coccidia</taxon>
        <taxon>Eucoccidiorida</taxon>
        <taxon>Eimeriorina</taxon>
        <taxon>Eimeriidae</taxon>
        <taxon>Eimeria</taxon>
    </lineage>
</organism>
<dbReference type="RefSeq" id="XP_013247743.1">
    <property type="nucleotide sequence ID" value="XM_013392289.1"/>
</dbReference>
<sequence>QDEQLILEEEGQGLCCVAFSVYCHTAGAHKCKIKLSGVLNIALDLAAGALCIAWGYLVVLLTTRCAAVIARKDPKWYVVGWLGGFEWPIFVGVDEFAYDKMGC</sequence>
<reference evidence="2" key="1">
    <citation type="submission" date="2013-10" db="EMBL/GenBank/DDBJ databases">
        <title>Genomic analysis of the causative agents of coccidiosis in chickens.</title>
        <authorList>
            <person name="Reid A.J."/>
            <person name="Blake D."/>
            <person name="Billington K."/>
            <person name="Browne H."/>
            <person name="Dunn M."/>
            <person name="Hung S."/>
            <person name="Kawahara F."/>
            <person name="Miranda-Saavedra D."/>
            <person name="Mourier T."/>
            <person name="Nagra H."/>
            <person name="Otto T.D."/>
            <person name="Rawlings N."/>
            <person name="Sanchez A."/>
            <person name="Sanders M."/>
            <person name="Subramaniam C."/>
            <person name="Tay Y."/>
            <person name="Dear P."/>
            <person name="Doerig C."/>
            <person name="Gruber A."/>
            <person name="Parkinson J."/>
            <person name="Shirley M."/>
            <person name="Wan K.L."/>
            <person name="Berriman M."/>
            <person name="Tomley F."/>
            <person name="Pain A."/>
        </authorList>
    </citation>
    <scope>NUCLEOTIDE SEQUENCE</scope>
    <source>
        <strain evidence="2">Houghton</strain>
    </source>
</reference>
<evidence type="ECO:0000256" key="1">
    <source>
        <dbReference type="SAM" id="Phobius"/>
    </source>
</evidence>
<evidence type="ECO:0000313" key="3">
    <source>
        <dbReference type="Proteomes" id="UP000018050"/>
    </source>
</evidence>
<feature type="non-terminal residue" evidence="2">
    <location>
        <position position="1"/>
    </location>
</feature>
<accession>U6GU55</accession>
<proteinExistence type="predicted"/>
<evidence type="ECO:0000313" key="2">
    <source>
        <dbReference type="EMBL" id="CDI83072.1"/>
    </source>
</evidence>
<keyword evidence="1" id="KW-0812">Transmembrane</keyword>
<name>U6GU55_EIMAC</name>
<dbReference type="VEuPathDB" id="ToxoDB:EAH_00068240"/>
<dbReference type="AlphaFoldDB" id="U6GU55"/>
<keyword evidence="1" id="KW-1133">Transmembrane helix</keyword>
<dbReference type="Proteomes" id="UP000018050">
    <property type="component" value="Unassembled WGS sequence"/>
</dbReference>
<gene>
    <name evidence="2" type="ORF">EAH_00068240</name>
</gene>
<dbReference type="GeneID" id="25274892"/>
<keyword evidence="1" id="KW-0472">Membrane</keyword>
<keyword evidence="3" id="KW-1185">Reference proteome</keyword>